<evidence type="ECO:0000313" key="1">
    <source>
        <dbReference type="EMBL" id="OSS52182.1"/>
    </source>
</evidence>
<protein>
    <submittedName>
        <fullName evidence="1">Uncharacterized protein</fullName>
    </submittedName>
</protein>
<dbReference type="EMBL" id="KZ107839">
    <property type="protein sequence ID" value="OSS52182.1"/>
    <property type="molecule type" value="Genomic_DNA"/>
</dbReference>
<evidence type="ECO:0000313" key="2">
    <source>
        <dbReference type="Proteomes" id="UP000193240"/>
    </source>
</evidence>
<sequence>MAEAQSSSAVETASLYVYTLLDALEIVGLEESRVNQLRTKLHSLKLDSVLQYTYWHFERSLSTIGDKFDGFYDVVDVLRKLRQPDPDIDVPVFDIINAKDETEIVDLLMNSLVEYNAGDSKRRMGWPVYLRCHLFELDVGRYRDRCGNMPLEILREDVEESIEERVVKFCSGK</sequence>
<gene>
    <name evidence="1" type="ORF">B5807_02699</name>
</gene>
<name>A0A1Y2M849_EPING</name>
<reference evidence="1 2" key="1">
    <citation type="journal article" date="2017" name="Genome Announc.">
        <title>Genome sequence of the saprophytic ascomycete Epicoccum nigrum ICMP 19927 strain isolated from New Zealand.</title>
        <authorList>
            <person name="Fokin M."/>
            <person name="Fleetwood D."/>
            <person name="Weir B.S."/>
            <person name="Villas-Boas S.G."/>
        </authorList>
    </citation>
    <scope>NUCLEOTIDE SEQUENCE [LARGE SCALE GENOMIC DNA]</scope>
    <source>
        <strain evidence="1 2">ICMP 19927</strain>
    </source>
</reference>
<proteinExistence type="predicted"/>
<dbReference type="Proteomes" id="UP000193240">
    <property type="component" value="Unassembled WGS sequence"/>
</dbReference>
<accession>A0A1Y2M849</accession>
<keyword evidence="2" id="KW-1185">Reference proteome</keyword>
<organism evidence="1 2">
    <name type="scientific">Epicoccum nigrum</name>
    <name type="common">Soil fungus</name>
    <name type="synonym">Epicoccum purpurascens</name>
    <dbReference type="NCBI Taxonomy" id="105696"/>
    <lineage>
        <taxon>Eukaryota</taxon>
        <taxon>Fungi</taxon>
        <taxon>Dikarya</taxon>
        <taxon>Ascomycota</taxon>
        <taxon>Pezizomycotina</taxon>
        <taxon>Dothideomycetes</taxon>
        <taxon>Pleosporomycetidae</taxon>
        <taxon>Pleosporales</taxon>
        <taxon>Pleosporineae</taxon>
        <taxon>Didymellaceae</taxon>
        <taxon>Epicoccum</taxon>
    </lineage>
</organism>
<dbReference type="AlphaFoldDB" id="A0A1Y2M849"/>
<dbReference type="InParanoid" id="A0A1Y2M849"/>